<sequence>MRVMESSERYGSGARDRLGQAVSPPLGDVAADAVRGRVPGAPGGRPGTRRGTRVAAPAVGRAAPILLERGVAARAYRSHILQMTDYQLLWPKAFLTLRRHPVQADPDDLGEPGPP</sequence>
<name>A0ABP8ZNP2_9ACTN</name>
<evidence type="ECO:0000256" key="1">
    <source>
        <dbReference type="SAM" id="MobiDB-lite"/>
    </source>
</evidence>
<evidence type="ECO:0000313" key="3">
    <source>
        <dbReference type="Proteomes" id="UP001501147"/>
    </source>
</evidence>
<organism evidence="2 3">
    <name type="scientific">Streptomyces sanyensis</name>
    <dbReference type="NCBI Taxonomy" id="568869"/>
    <lineage>
        <taxon>Bacteria</taxon>
        <taxon>Bacillati</taxon>
        <taxon>Actinomycetota</taxon>
        <taxon>Actinomycetes</taxon>
        <taxon>Kitasatosporales</taxon>
        <taxon>Streptomycetaceae</taxon>
        <taxon>Streptomyces</taxon>
    </lineage>
</organism>
<feature type="region of interest" description="Disordered" evidence="1">
    <location>
        <begin position="1"/>
        <end position="54"/>
    </location>
</feature>
<dbReference type="Proteomes" id="UP001501147">
    <property type="component" value="Unassembled WGS sequence"/>
</dbReference>
<dbReference type="EMBL" id="BAABJV010000001">
    <property type="protein sequence ID" value="GAA4761062.1"/>
    <property type="molecule type" value="Genomic_DNA"/>
</dbReference>
<reference evidence="3" key="1">
    <citation type="journal article" date="2019" name="Int. J. Syst. Evol. Microbiol.">
        <title>The Global Catalogue of Microorganisms (GCM) 10K type strain sequencing project: providing services to taxonomists for standard genome sequencing and annotation.</title>
        <authorList>
            <consortium name="The Broad Institute Genomics Platform"/>
            <consortium name="The Broad Institute Genome Sequencing Center for Infectious Disease"/>
            <person name="Wu L."/>
            <person name="Ma J."/>
        </authorList>
    </citation>
    <scope>NUCLEOTIDE SEQUENCE [LARGE SCALE GENOMIC DNA]</scope>
    <source>
        <strain evidence="3">JCM 18324</strain>
    </source>
</reference>
<proteinExistence type="predicted"/>
<gene>
    <name evidence="2" type="ORF">GCM10023329_02840</name>
</gene>
<protein>
    <submittedName>
        <fullName evidence="2">Uncharacterized protein</fullName>
    </submittedName>
</protein>
<feature type="compositionally biased region" description="Basic and acidic residues" evidence="1">
    <location>
        <begin position="1"/>
        <end position="18"/>
    </location>
</feature>
<keyword evidence="3" id="KW-1185">Reference proteome</keyword>
<evidence type="ECO:0000313" key="2">
    <source>
        <dbReference type="EMBL" id="GAA4761062.1"/>
    </source>
</evidence>
<accession>A0ABP8ZNP2</accession>
<comment type="caution">
    <text evidence="2">The sequence shown here is derived from an EMBL/GenBank/DDBJ whole genome shotgun (WGS) entry which is preliminary data.</text>
</comment>